<dbReference type="OrthoDB" id="6873087at2"/>
<accession>A0A543FFR8</accession>
<comment type="caution">
    <text evidence="1">The sequence shown here is derived from an EMBL/GenBank/DDBJ whole genome shotgun (WGS) entry which is preliminary data.</text>
</comment>
<protein>
    <submittedName>
        <fullName evidence="1">Uncharacterized protein</fullName>
    </submittedName>
</protein>
<name>A0A543FFR8_9NOCA</name>
<gene>
    <name evidence="1" type="ORF">FB390_4414</name>
</gene>
<proteinExistence type="predicted"/>
<evidence type="ECO:0000313" key="1">
    <source>
        <dbReference type="EMBL" id="TQM32718.1"/>
    </source>
</evidence>
<keyword evidence="2" id="KW-1185">Reference proteome</keyword>
<dbReference type="AlphaFoldDB" id="A0A543FFR8"/>
<reference evidence="1 2" key="1">
    <citation type="submission" date="2019-06" db="EMBL/GenBank/DDBJ databases">
        <title>Sequencing the genomes of 1000 actinobacteria strains.</title>
        <authorList>
            <person name="Klenk H.-P."/>
        </authorList>
    </citation>
    <scope>NUCLEOTIDE SEQUENCE [LARGE SCALE GENOMIC DNA]</scope>
    <source>
        <strain evidence="1 2">DSM 103495</strain>
    </source>
</reference>
<organism evidence="1 2">
    <name type="scientific">Nocardia bhagyanarayanae</name>
    <dbReference type="NCBI Taxonomy" id="1215925"/>
    <lineage>
        <taxon>Bacteria</taxon>
        <taxon>Bacillati</taxon>
        <taxon>Actinomycetota</taxon>
        <taxon>Actinomycetes</taxon>
        <taxon>Mycobacteriales</taxon>
        <taxon>Nocardiaceae</taxon>
        <taxon>Nocardia</taxon>
    </lineage>
</organism>
<dbReference type="EMBL" id="VFPG01000001">
    <property type="protein sequence ID" value="TQM32718.1"/>
    <property type="molecule type" value="Genomic_DNA"/>
</dbReference>
<sequence>MSVGDRIDAEQAAQLVAWGLRGKQVPARDTAYRDLVHRYRHEEEFAAMVAAVAAGLGLVVLEVDQRSGIVLAAEAGSVFELKLEDYASPRMPGRRDTERVLHGLAHLAIAALAFPRADDLANDFYPGRVSVELVDTVVRETCRVLEQRAERRGDLSDPGADELELERLWRVYVRRPSVAETKDGRHNADTTRGVVRRALGWLADRGLLQPVGEQSDEVFRTTGRYQILVRQLASQTALDELLALGVVPSLDARSPSLQLRTDH</sequence>
<evidence type="ECO:0000313" key="2">
    <source>
        <dbReference type="Proteomes" id="UP000316331"/>
    </source>
</evidence>
<dbReference type="Proteomes" id="UP000316331">
    <property type="component" value="Unassembled WGS sequence"/>
</dbReference>